<accession>A0A445MWT0</accession>
<proteinExistence type="predicted"/>
<name>A0A445MWT0_9BACT</name>
<sequence length="112" mass="12860">MSPDQISVLTAIVALFDKASGWPIWFLFLLAMIGPWVVMLILDRNHERRHAAQRKMYENNVVLLEQTQSIAKDLKEIVIMNTQTSQKLTDSVEKNQFCPMVRLEKRAGGMQS</sequence>
<organism evidence="2">
    <name type="scientific">uncultured Desulfobacterium sp</name>
    <dbReference type="NCBI Taxonomy" id="201089"/>
    <lineage>
        <taxon>Bacteria</taxon>
        <taxon>Pseudomonadati</taxon>
        <taxon>Thermodesulfobacteriota</taxon>
        <taxon>Desulfobacteria</taxon>
        <taxon>Desulfobacterales</taxon>
        <taxon>Desulfobacteriaceae</taxon>
        <taxon>Desulfobacterium</taxon>
        <taxon>environmental samples</taxon>
    </lineage>
</organism>
<reference evidence="2" key="1">
    <citation type="submission" date="2018-01" db="EMBL/GenBank/DDBJ databases">
        <authorList>
            <person name="Regsiter A."/>
            <person name="William W."/>
        </authorList>
    </citation>
    <scope>NUCLEOTIDE SEQUENCE</scope>
    <source>
        <strain evidence="2">TRIP AH-1</strain>
    </source>
</reference>
<dbReference type="EMBL" id="OJIN01000110">
    <property type="protein sequence ID" value="SPD73801.1"/>
    <property type="molecule type" value="Genomic_DNA"/>
</dbReference>
<dbReference type="AlphaFoldDB" id="A0A445MWT0"/>
<keyword evidence="1" id="KW-0812">Transmembrane</keyword>
<keyword evidence="1" id="KW-0472">Membrane</keyword>
<protein>
    <submittedName>
        <fullName evidence="2">Uncharacterized protein</fullName>
    </submittedName>
</protein>
<evidence type="ECO:0000313" key="2">
    <source>
        <dbReference type="EMBL" id="SPD73801.1"/>
    </source>
</evidence>
<feature type="transmembrane region" description="Helical" evidence="1">
    <location>
        <begin position="22"/>
        <end position="42"/>
    </location>
</feature>
<keyword evidence="1" id="KW-1133">Transmembrane helix</keyword>
<evidence type="ECO:0000256" key="1">
    <source>
        <dbReference type="SAM" id="Phobius"/>
    </source>
</evidence>
<gene>
    <name evidence="2" type="ORF">PITCH_A1980004</name>
</gene>